<accession>A0A6J5M198</accession>
<dbReference type="EMBL" id="LR796372">
    <property type="protein sequence ID" value="CAB4140574.1"/>
    <property type="molecule type" value="Genomic_DNA"/>
</dbReference>
<keyword evidence="1" id="KW-0175">Coiled coil</keyword>
<proteinExistence type="predicted"/>
<name>A0A6J5M198_9CAUD</name>
<organism evidence="2">
    <name type="scientific">uncultured Caudovirales phage</name>
    <dbReference type="NCBI Taxonomy" id="2100421"/>
    <lineage>
        <taxon>Viruses</taxon>
        <taxon>Duplodnaviria</taxon>
        <taxon>Heunggongvirae</taxon>
        <taxon>Uroviricota</taxon>
        <taxon>Caudoviricetes</taxon>
        <taxon>Peduoviridae</taxon>
        <taxon>Maltschvirus</taxon>
        <taxon>Maltschvirus maltsch</taxon>
    </lineage>
</organism>
<protein>
    <submittedName>
        <fullName evidence="2">Uncharacterized protein</fullName>
    </submittedName>
</protein>
<evidence type="ECO:0000313" key="2">
    <source>
        <dbReference type="EMBL" id="CAB4140574.1"/>
    </source>
</evidence>
<evidence type="ECO:0000256" key="1">
    <source>
        <dbReference type="SAM" id="Coils"/>
    </source>
</evidence>
<feature type="coiled-coil region" evidence="1">
    <location>
        <begin position="42"/>
        <end position="76"/>
    </location>
</feature>
<reference evidence="2" key="1">
    <citation type="submission" date="2020-04" db="EMBL/GenBank/DDBJ databases">
        <authorList>
            <person name="Chiriac C."/>
            <person name="Salcher M."/>
            <person name="Ghai R."/>
            <person name="Kavagutti S V."/>
        </authorList>
    </citation>
    <scope>NUCLEOTIDE SEQUENCE</scope>
</reference>
<gene>
    <name evidence="2" type="ORF">UFOVP406_37</name>
</gene>
<sequence length="80" mass="8980">MTYNPNLDRTDWRALSTLTLIQAARDCPNELAIALGERLEDMDSAETENVDLRATVDELDRRVDALMADLKAYHDAEADA</sequence>